<evidence type="ECO:0000313" key="8">
    <source>
        <dbReference type="EMBL" id="KIW64515.1"/>
    </source>
</evidence>
<dbReference type="Proteomes" id="UP000054266">
    <property type="component" value="Unassembled WGS sequence"/>
</dbReference>
<dbReference type="SUPFAM" id="SSF48264">
    <property type="entry name" value="Cytochrome P450"/>
    <property type="match status" value="1"/>
</dbReference>
<accession>A0A0D2FCI2</accession>
<keyword evidence="7" id="KW-0472">Membrane</keyword>
<dbReference type="AlphaFoldDB" id="A0A0D2FCI2"/>
<keyword evidence="5 6" id="KW-0349">Heme</keyword>
<evidence type="ECO:0008006" key="10">
    <source>
        <dbReference type="Google" id="ProtNLM"/>
    </source>
</evidence>
<dbReference type="GO" id="GO:0004497">
    <property type="term" value="F:monooxygenase activity"/>
    <property type="evidence" value="ECO:0007669"/>
    <property type="project" value="UniProtKB-KW"/>
</dbReference>
<proteinExistence type="inferred from homology"/>
<keyword evidence="7" id="KW-1133">Transmembrane helix</keyword>
<evidence type="ECO:0000256" key="7">
    <source>
        <dbReference type="SAM" id="Phobius"/>
    </source>
</evidence>
<evidence type="ECO:0000256" key="6">
    <source>
        <dbReference type="RuleBase" id="RU000461"/>
    </source>
</evidence>
<name>A0A0D2FCI2_9EURO</name>
<dbReference type="GO" id="GO:0016705">
    <property type="term" value="F:oxidoreductase activity, acting on paired donors, with incorporation or reduction of molecular oxygen"/>
    <property type="evidence" value="ECO:0007669"/>
    <property type="project" value="InterPro"/>
</dbReference>
<protein>
    <recommendedName>
        <fullName evidence="10">Cytochrome P450</fullName>
    </recommendedName>
</protein>
<keyword evidence="6" id="KW-0503">Monooxygenase</keyword>
<keyword evidence="3 6" id="KW-0560">Oxidoreductase</keyword>
<dbReference type="STRING" id="5601.A0A0D2FCI2"/>
<dbReference type="PRINTS" id="PR00385">
    <property type="entry name" value="P450"/>
</dbReference>
<dbReference type="Gene3D" id="1.10.630.10">
    <property type="entry name" value="Cytochrome P450"/>
    <property type="match status" value="1"/>
</dbReference>
<evidence type="ECO:0000256" key="1">
    <source>
        <dbReference type="ARBA" id="ARBA00010617"/>
    </source>
</evidence>
<keyword evidence="4 5" id="KW-0408">Iron</keyword>
<evidence type="ECO:0000256" key="5">
    <source>
        <dbReference type="PIRSR" id="PIRSR602401-1"/>
    </source>
</evidence>
<dbReference type="InterPro" id="IPR017972">
    <property type="entry name" value="Cyt_P450_CS"/>
</dbReference>
<comment type="similarity">
    <text evidence="1 6">Belongs to the cytochrome P450 family.</text>
</comment>
<reference evidence="8 9" key="1">
    <citation type="submission" date="2015-01" db="EMBL/GenBank/DDBJ databases">
        <title>The Genome Sequence of Capronia semiimmersa CBS27337.</title>
        <authorList>
            <consortium name="The Broad Institute Genomics Platform"/>
            <person name="Cuomo C."/>
            <person name="de Hoog S."/>
            <person name="Gorbushina A."/>
            <person name="Stielow B."/>
            <person name="Teixiera M."/>
            <person name="Abouelleil A."/>
            <person name="Chapman S.B."/>
            <person name="Priest M."/>
            <person name="Young S.K."/>
            <person name="Wortman J."/>
            <person name="Nusbaum C."/>
            <person name="Birren B."/>
        </authorList>
    </citation>
    <scope>NUCLEOTIDE SEQUENCE [LARGE SCALE GENOMIC DNA]</scope>
    <source>
        <strain evidence="8 9">CBS 27337</strain>
    </source>
</reference>
<keyword evidence="2 5" id="KW-0479">Metal-binding</keyword>
<dbReference type="EMBL" id="KN846961">
    <property type="protein sequence ID" value="KIW64515.1"/>
    <property type="molecule type" value="Genomic_DNA"/>
</dbReference>
<dbReference type="InterPro" id="IPR036396">
    <property type="entry name" value="Cyt_P450_sf"/>
</dbReference>
<dbReference type="InterPro" id="IPR050364">
    <property type="entry name" value="Cytochrome_P450_fung"/>
</dbReference>
<dbReference type="GO" id="GO:0020037">
    <property type="term" value="F:heme binding"/>
    <property type="evidence" value="ECO:0007669"/>
    <property type="project" value="InterPro"/>
</dbReference>
<organism evidence="8 9">
    <name type="scientific">Phialophora macrospora</name>
    <dbReference type="NCBI Taxonomy" id="1851006"/>
    <lineage>
        <taxon>Eukaryota</taxon>
        <taxon>Fungi</taxon>
        <taxon>Dikarya</taxon>
        <taxon>Ascomycota</taxon>
        <taxon>Pezizomycotina</taxon>
        <taxon>Eurotiomycetes</taxon>
        <taxon>Chaetothyriomycetidae</taxon>
        <taxon>Chaetothyriales</taxon>
        <taxon>Herpotrichiellaceae</taxon>
        <taxon>Phialophora</taxon>
    </lineage>
</organism>
<dbReference type="InterPro" id="IPR002401">
    <property type="entry name" value="Cyt_P450_E_grp-I"/>
</dbReference>
<evidence type="ECO:0000256" key="2">
    <source>
        <dbReference type="ARBA" id="ARBA00022723"/>
    </source>
</evidence>
<gene>
    <name evidence="8" type="ORF">PV04_09443</name>
</gene>
<dbReference type="HOGENOM" id="CLU_001570_2_1_1"/>
<dbReference type="PANTHER" id="PTHR46300:SF11">
    <property type="entry name" value="OXIDOREDUCTASE, PUTATIVE-RELATED"/>
    <property type="match status" value="1"/>
</dbReference>
<dbReference type="PRINTS" id="PR00463">
    <property type="entry name" value="EP450I"/>
</dbReference>
<dbReference type="PANTHER" id="PTHR46300">
    <property type="entry name" value="P450, PUTATIVE (EUROFUNG)-RELATED-RELATED"/>
    <property type="match status" value="1"/>
</dbReference>
<dbReference type="InterPro" id="IPR001128">
    <property type="entry name" value="Cyt_P450"/>
</dbReference>
<dbReference type="CDD" id="cd11065">
    <property type="entry name" value="CYP64-like"/>
    <property type="match status" value="1"/>
</dbReference>
<evidence type="ECO:0000313" key="9">
    <source>
        <dbReference type="Proteomes" id="UP000054266"/>
    </source>
</evidence>
<feature type="binding site" description="axial binding residue" evidence="5">
    <location>
        <position position="451"/>
    </location>
    <ligand>
        <name>heme</name>
        <dbReference type="ChEBI" id="CHEBI:30413"/>
    </ligand>
    <ligandPart>
        <name>Fe</name>
        <dbReference type="ChEBI" id="CHEBI:18248"/>
    </ligandPart>
</feature>
<keyword evidence="9" id="KW-1185">Reference proteome</keyword>
<dbReference type="GO" id="GO:0005506">
    <property type="term" value="F:iron ion binding"/>
    <property type="evidence" value="ECO:0007669"/>
    <property type="project" value="InterPro"/>
</dbReference>
<comment type="cofactor">
    <cofactor evidence="5">
        <name>heme</name>
        <dbReference type="ChEBI" id="CHEBI:30413"/>
    </cofactor>
</comment>
<dbReference type="PROSITE" id="PS00086">
    <property type="entry name" value="CYTOCHROME_P450"/>
    <property type="match status" value="1"/>
</dbReference>
<keyword evidence="7" id="KW-0812">Transmembrane</keyword>
<evidence type="ECO:0000256" key="3">
    <source>
        <dbReference type="ARBA" id="ARBA00023002"/>
    </source>
</evidence>
<feature type="transmembrane region" description="Helical" evidence="7">
    <location>
        <begin position="12"/>
        <end position="33"/>
    </location>
</feature>
<sequence>MILSGDVAAFPGSALLLATASLTALSFVIWTIFSTRRLSVPKGLRRPPSPPGARLFSGHSHMWTGNATSNPSQSQLVKWAQEYGEIYEIRLGVERWVVVSSPEAVKEIFDKNGALTSSRPRMRVAMDPYGKQWRSIRAIAHRCLSVKAADVMKPSQSLESHRYLYDILNDPDNFLDHVKRYTSSVIMYSIYGRRVLSLDDPVLKAIYQETSVFGKVVGSRFLVDQYPILAKLPKSLQWWRRKYEPCHQFEANLWMGLWEDLKNRLDAGVRTGCFAEKFMEEDYLAMGISELQAAYVAGTMIEAGSDTTQLSMNSLILGLVAFPEVVTKAHQELDAVVGDRMPEFEDIPNLPYIRAMVKEVLRWRSVSNDHIRHDTTGDVVYKDYFIPAGSTVVINQWALHYDPDLFPDPQRFNPDRYLNHPSNDLTAGECIRTSDLRLRDHWSFGAGRRVCAGYNLAENSLLMLTARLLWAFDVRPAIDGSTGQEVKYDVWNYAPTRLFGPRSFPVRFKVRSDKKREMILKAEEL</sequence>
<evidence type="ECO:0000256" key="4">
    <source>
        <dbReference type="ARBA" id="ARBA00023004"/>
    </source>
</evidence>
<dbReference type="Pfam" id="PF00067">
    <property type="entry name" value="p450"/>
    <property type="match status" value="1"/>
</dbReference>